<feature type="domain" description="ABC transporter" evidence="4">
    <location>
        <begin position="6"/>
        <end position="233"/>
    </location>
</feature>
<dbReference type="InterPro" id="IPR003439">
    <property type="entry name" value="ABC_transporter-like_ATP-bd"/>
</dbReference>
<dbReference type="PANTHER" id="PTHR24220:SF689">
    <property type="entry name" value="LIPOPROTEIN-RELEASING SYSTEM ATP-BINDING PROTEIN LOLD"/>
    <property type="match status" value="1"/>
</dbReference>
<dbReference type="InterPro" id="IPR003593">
    <property type="entry name" value="AAA+_ATPase"/>
</dbReference>
<evidence type="ECO:0000313" key="6">
    <source>
        <dbReference type="Proteomes" id="UP000297737"/>
    </source>
</evidence>
<dbReference type="PROSITE" id="PS50893">
    <property type="entry name" value="ABC_TRANSPORTER_2"/>
    <property type="match status" value="1"/>
</dbReference>
<dbReference type="Gene3D" id="3.40.50.300">
    <property type="entry name" value="P-loop containing nucleotide triphosphate hydrolases"/>
    <property type="match status" value="1"/>
</dbReference>
<organism evidence="5 6">
    <name type="scientific">Glacieibacterium arshaanense</name>
    <dbReference type="NCBI Taxonomy" id="2511025"/>
    <lineage>
        <taxon>Bacteria</taxon>
        <taxon>Pseudomonadati</taxon>
        <taxon>Pseudomonadota</taxon>
        <taxon>Alphaproteobacteria</taxon>
        <taxon>Sphingomonadales</taxon>
        <taxon>Sphingosinicellaceae</taxon>
        <taxon>Glacieibacterium</taxon>
    </lineage>
</organism>
<keyword evidence="6" id="KW-1185">Reference proteome</keyword>
<gene>
    <name evidence="5" type="ORF">EUV02_11805</name>
</gene>
<dbReference type="PROSITE" id="PS00211">
    <property type="entry name" value="ABC_TRANSPORTER_1"/>
    <property type="match status" value="1"/>
</dbReference>
<comment type="similarity">
    <text evidence="1">Belongs to the ABC transporter superfamily.</text>
</comment>
<name>A0A4Y9EQ88_9SPHN</name>
<dbReference type="SMART" id="SM00382">
    <property type="entry name" value="AAA"/>
    <property type="match status" value="1"/>
</dbReference>
<dbReference type="RefSeq" id="WP_135246406.1">
    <property type="nucleotide sequence ID" value="NZ_SIHO01000002.1"/>
</dbReference>
<accession>A0A4Y9EQ88</accession>
<evidence type="ECO:0000256" key="3">
    <source>
        <dbReference type="ARBA" id="ARBA00022840"/>
    </source>
</evidence>
<evidence type="ECO:0000313" key="5">
    <source>
        <dbReference type="EMBL" id="TFU03814.1"/>
    </source>
</evidence>
<dbReference type="GO" id="GO:0005886">
    <property type="term" value="C:plasma membrane"/>
    <property type="evidence" value="ECO:0007669"/>
    <property type="project" value="TreeGrafter"/>
</dbReference>
<evidence type="ECO:0000256" key="1">
    <source>
        <dbReference type="ARBA" id="ARBA00005417"/>
    </source>
</evidence>
<evidence type="ECO:0000259" key="4">
    <source>
        <dbReference type="PROSITE" id="PS50893"/>
    </source>
</evidence>
<dbReference type="InterPro" id="IPR015854">
    <property type="entry name" value="ABC_transpr_LolD-like"/>
</dbReference>
<proteinExistence type="inferred from homology"/>
<dbReference type="GO" id="GO:0022857">
    <property type="term" value="F:transmembrane transporter activity"/>
    <property type="evidence" value="ECO:0007669"/>
    <property type="project" value="TreeGrafter"/>
</dbReference>
<reference evidence="5 6" key="1">
    <citation type="submission" date="2019-02" db="EMBL/GenBank/DDBJ databases">
        <title>Polymorphobacter sp. isolated from the lake at the Tibet of China.</title>
        <authorList>
            <person name="Li A."/>
        </authorList>
    </citation>
    <scope>NUCLEOTIDE SEQUENCE [LARGE SCALE GENOMIC DNA]</scope>
    <source>
        <strain evidence="5 6">DJ1R-1</strain>
    </source>
</reference>
<sequence length="235" mass="25155">MSLLSLDAVDYHLSEGGHERTLISELSLVFAPGSFACLTGPSGCGKTTILSLLASVCVPHGGQIVHNGISVSKLDEDARRDWRRSEVGMVFQTCRLIDVLTVSEHMALVARLRGQPGAAAEGEALARGLGLEDLMNARPGQLSGGEKQRAALAQAMAHRPRILLADEPTAALDHANSKLVAKRLGKYARDNNAIVVAVSHDQIMIDAADDVFEIDKPAWPCGSSVKIMHHIHDDD</sequence>
<dbReference type="InterPro" id="IPR027417">
    <property type="entry name" value="P-loop_NTPase"/>
</dbReference>
<dbReference type="GO" id="GO:0016887">
    <property type="term" value="F:ATP hydrolysis activity"/>
    <property type="evidence" value="ECO:0007669"/>
    <property type="project" value="InterPro"/>
</dbReference>
<comment type="caution">
    <text evidence="5">The sequence shown here is derived from an EMBL/GenBank/DDBJ whole genome shotgun (WGS) entry which is preliminary data.</text>
</comment>
<keyword evidence="3 5" id="KW-0067">ATP-binding</keyword>
<dbReference type="Pfam" id="PF00005">
    <property type="entry name" value="ABC_tran"/>
    <property type="match status" value="1"/>
</dbReference>
<evidence type="ECO:0000256" key="2">
    <source>
        <dbReference type="ARBA" id="ARBA00022741"/>
    </source>
</evidence>
<keyword evidence="2" id="KW-0547">Nucleotide-binding</keyword>
<dbReference type="SUPFAM" id="SSF52540">
    <property type="entry name" value="P-loop containing nucleoside triphosphate hydrolases"/>
    <property type="match status" value="1"/>
</dbReference>
<dbReference type="PANTHER" id="PTHR24220">
    <property type="entry name" value="IMPORT ATP-BINDING PROTEIN"/>
    <property type="match status" value="1"/>
</dbReference>
<dbReference type="AlphaFoldDB" id="A0A4Y9EQ88"/>
<dbReference type="Proteomes" id="UP000297737">
    <property type="component" value="Unassembled WGS sequence"/>
</dbReference>
<dbReference type="GO" id="GO:0005524">
    <property type="term" value="F:ATP binding"/>
    <property type="evidence" value="ECO:0007669"/>
    <property type="project" value="UniProtKB-KW"/>
</dbReference>
<dbReference type="EMBL" id="SIHO01000002">
    <property type="protein sequence ID" value="TFU03814.1"/>
    <property type="molecule type" value="Genomic_DNA"/>
</dbReference>
<dbReference type="InterPro" id="IPR017871">
    <property type="entry name" value="ABC_transporter-like_CS"/>
</dbReference>
<dbReference type="OrthoDB" id="9786950at2"/>
<protein>
    <submittedName>
        <fullName evidence="5">ATP-binding cassette domain-containing protein</fullName>
    </submittedName>
</protein>